<keyword evidence="3 5" id="KW-0238">DNA-binding</keyword>
<accession>A0A8J6NRF6</accession>
<evidence type="ECO:0000313" key="8">
    <source>
        <dbReference type="EMBL" id="MBC8361676.1"/>
    </source>
</evidence>
<reference evidence="8 9" key="1">
    <citation type="submission" date="2020-08" db="EMBL/GenBank/DDBJ databases">
        <title>Bridging the membrane lipid divide: bacteria of the FCB group superphylum have the potential to synthesize archaeal ether lipids.</title>
        <authorList>
            <person name="Villanueva L."/>
            <person name="Von Meijenfeldt F.A.B."/>
            <person name="Westbye A.B."/>
            <person name="Yadav S."/>
            <person name="Hopmans E.C."/>
            <person name="Dutilh B.E."/>
            <person name="Sinninghe Damste J.S."/>
        </authorList>
    </citation>
    <scope>NUCLEOTIDE SEQUENCE [LARGE SCALE GENOMIC DNA]</scope>
    <source>
        <strain evidence="8">NIOZ-UU30</strain>
    </source>
</reference>
<dbReference type="GO" id="GO:0006310">
    <property type="term" value="P:DNA recombination"/>
    <property type="evidence" value="ECO:0007669"/>
    <property type="project" value="UniProtKB-KW"/>
</dbReference>
<dbReference type="Gene3D" id="1.10.443.10">
    <property type="entry name" value="Intergrase catalytic core"/>
    <property type="match status" value="1"/>
</dbReference>
<feature type="domain" description="Tyr recombinase" evidence="6">
    <location>
        <begin position="118"/>
        <end position="304"/>
    </location>
</feature>
<evidence type="ECO:0000313" key="9">
    <source>
        <dbReference type="Proteomes" id="UP000603434"/>
    </source>
</evidence>
<evidence type="ECO:0000259" key="6">
    <source>
        <dbReference type="PROSITE" id="PS51898"/>
    </source>
</evidence>
<dbReference type="PROSITE" id="PS51898">
    <property type="entry name" value="TYR_RECOMBINASE"/>
    <property type="match status" value="1"/>
</dbReference>
<name>A0A8J6NRF6_9BACT</name>
<dbReference type="PROSITE" id="PS51900">
    <property type="entry name" value="CB"/>
    <property type="match status" value="1"/>
</dbReference>
<evidence type="ECO:0000259" key="7">
    <source>
        <dbReference type="PROSITE" id="PS51900"/>
    </source>
</evidence>
<proteinExistence type="predicted"/>
<dbReference type="GO" id="GO:0007059">
    <property type="term" value="P:chromosome segregation"/>
    <property type="evidence" value="ECO:0007669"/>
    <property type="project" value="UniProtKB-KW"/>
</dbReference>
<keyword evidence="2" id="KW-0229">DNA integration</keyword>
<dbReference type="InterPro" id="IPR004107">
    <property type="entry name" value="Integrase_SAM-like_N"/>
</dbReference>
<dbReference type="PANTHER" id="PTHR30349:SF81">
    <property type="entry name" value="TYROSINE RECOMBINASE XERC"/>
    <property type="match status" value="1"/>
</dbReference>
<dbReference type="SUPFAM" id="SSF56349">
    <property type="entry name" value="DNA breaking-rejoining enzymes"/>
    <property type="match status" value="1"/>
</dbReference>
<dbReference type="EMBL" id="JACNJH010000145">
    <property type="protein sequence ID" value="MBC8361676.1"/>
    <property type="molecule type" value="Genomic_DNA"/>
</dbReference>
<dbReference type="InterPro" id="IPR050090">
    <property type="entry name" value="Tyrosine_recombinase_XerCD"/>
</dbReference>
<dbReference type="AlphaFoldDB" id="A0A8J6NRF6"/>
<dbReference type="Gene3D" id="1.10.150.130">
    <property type="match status" value="1"/>
</dbReference>
<dbReference type="GO" id="GO:0015074">
    <property type="term" value="P:DNA integration"/>
    <property type="evidence" value="ECO:0007669"/>
    <property type="project" value="UniProtKB-KW"/>
</dbReference>
<dbReference type="InterPro" id="IPR010998">
    <property type="entry name" value="Integrase_recombinase_N"/>
</dbReference>
<dbReference type="GO" id="GO:0003677">
    <property type="term" value="F:DNA binding"/>
    <property type="evidence" value="ECO:0007669"/>
    <property type="project" value="UniProtKB-UniRule"/>
</dbReference>
<protein>
    <submittedName>
        <fullName evidence="8">Tyrosine-type recombinase/integrase</fullName>
    </submittedName>
</protein>
<dbReference type="Pfam" id="PF02899">
    <property type="entry name" value="Phage_int_SAM_1"/>
    <property type="match status" value="1"/>
</dbReference>
<comment type="caution">
    <text evidence="8">The sequence shown here is derived from an EMBL/GenBank/DDBJ whole genome shotgun (WGS) entry which is preliminary data.</text>
</comment>
<organism evidence="8 9">
    <name type="scientific">Candidatus Desulfatibia profunda</name>
    <dbReference type="NCBI Taxonomy" id="2841695"/>
    <lineage>
        <taxon>Bacteria</taxon>
        <taxon>Pseudomonadati</taxon>
        <taxon>Thermodesulfobacteriota</taxon>
        <taxon>Desulfobacteria</taxon>
        <taxon>Desulfobacterales</taxon>
        <taxon>Desulfobacterales incertae sedis</taxon>
        <taxon>Candidatus Desulfatibia</taxon>
    </lineage>
</organism>
<evidence type="ECO:0000256" key="1">
    <source>
        <dbReference type="ARBA" id="ARBA00022829"/>
    </source>
</evidence>
<evidence type="ECO:0000256" key="2">
    <source>
        <dbReference type="ARBA" id="ARBA00022908"/>
    </source>
</evidence>
<dbReference type="InterPro" id="IPR044068">
    <property type="entry name" value="CB"/>
</dbReference>
<keyword evidence="4" id="KW-0233">DNA recombination</keyword>
<feature type="domain" description="Core-binding (CB)" evidence="7">
    <location>
        <begin position="1"/>
        <end position="94"/>
    </location>
</feature>
<dbReference type="InterPro" id="IPR002104">
    <property type="entry name" value="Integrase_catalytic"/>
</dbReference>
<dbReference type="Proteomes" id="UP000603434">
    <property type="component" value="Unassembled WGS sequence"/>
</dbReference>
<dbReference type="PANTHER" id="PTHR30349">
    <property type="entry name" value="PHAGE INTEGRASE-RELATED"/>
    <property type="match status" value="1"/>
</dbReference>
<dbReference type="InterPro" id="IPR013762">
    <property type="entry name" value="Integrase-like_cat_sf"/>
</dbReference>
<evidence type="ECO:0000256" key="4">
    <source>
        <dbReference type="ARBA" id="ARBA00023172"/>
    </source>
</evidence>
<sequence length="339" mass="39773">MKLSTCIYKFFDQYLPRIKGSSKRTIQAYRDTFTLFLPFAARHLSIKIESLRVKHLSSDLILAFLDYLESDRNNVTSTRNHRLAAIKSLAKMIRFMCSEHREIAERILGIPQKRTQKQLIGFLYPDEILNVFESVDLKKKEGFRDYTILHLLEDSGARASEIATLNLDYFNPDQKTLAILGKGNRFRLIELNPKTVQLIKVYITKYRVKPKLLYQHRLFINQRGTELTRHGIYRICKKYLTKALSSKCLKDINPVHSFRHACAVRMLSCGKPVSDIRNRLGHENIQSTMVYLHMDLNRRQAVQKKFIEYIQSNLSCDSKIEELIDWENKKDILEWLDSL</sequence>
<evidence type="ECO:0000256" key="5">
    <source>
        <dbReference type="PROSITE-ProRule" id="PRU01248"/>
    </source>
</evidence>
<gene>
    <name evidence="8" type="ORF">H8E23_09775</name>
</gene>
<keyword evidence="1" id="KW-0159">Chromosome partition</keyword>
<dbReference type="InterPro" id="IPR011010">
    <property type="entry name" value="DNA_brk_join_enz"/>
</dbReference>
<dbReference type="Pfam" id="PF00589">
    <property type="entry name" value="Phage_integrase"/>
    <property type="match status" value="1"/>
</dbReference>
<evidence type="ECO:0000256" key="3">
    <source>
        <dbReference type="ARBA" id="ARBA00023125"/>
    </source>
</evidence>